<organism evidence="1 2">
    <name type="scientific">Actinomadura madurae</name>
    <dbReference type="NCBI Taxonomy" id="1993"/>
    <lineage>
        <taxon>Bacteria</taxon>
        <taxon>Bacillati</taxon>
        <taxon>Actinomycetota</taxon>
        <taxon>Actinomycetes</taxon>
        <taxon>Streptosporangiales</taxon>
        <taxon>Thermomonosporaceae</taxon>
        <taxon>Actinomadura</taxon>
    </lineage>
</organism>
<dbReference type="Gene3D" id="3.40.50.10540">
    <property type="entry name" value="Crotonobetainyl-coa:carnitine coa-transferase, domain 1"/>
    <property type="match status" value="1"/>
</dbReference>
<dbReference type="InterPro" id="IPR003673">
    <property type="entry name" value="CoA-Trfase_fam_III"/>
</dbReference>
<dbReference type="STRING" id="1993.SAMN04489713_101121"/>
<dbReference type="InterPro" id="IPR023606">
    <property type="entry name" value="CoA-Trfase_III_dom_1_sf"/>
</dbReference>
<dbReference type="PANTHER" id="PTHR48228">
    <property type="entry name" value="SUCCINYL-COA--D-CITRAMALATE COA-TRANSFERASE"/>
    <property type="match status" value="1"/>
</dbReference>
<dbReference type="FunCoup" id="A0A1I4W146">
    <property type="interactions" value="97"/>
</dbReference>
<dbReference type="Pfam" id="PF02515">
    <property type="entry name" value="CoA_transf_3"/>
    <property type="match status" value="1"/>
</dbReference>
<evidence type="ECO:0000313" key="2">
    <source>
        <dbReference type="Proteomes" id="UP000183413"/>
    </source>
</evidence>
<accession>A0A1I4W146</accession>
<dbReference type="EMBL" id="FOVH01000001">
    <property type="protein sequence ID" value="SFN07221.1"/>
    <property type="molecule type" value="Genomic_DNA"/>
</dbReference>
<reference evidence="1 2" key="1">
    <citation type="submission" date="2016-10" db="EMBL/GenBank/DDBJ databases">
        <authorList>
            <person name="de Groot N.N."/>
        </authorList>
    </citation>
    <scope>NUCLEOTIDE SEQUENCE [LARGE SCALE GENOMIC DNA]</scope>
    <source>
        <strain evidence="1 2">DSM 43067</strain>
    </source>
</reference>
<dbReference type="GeneID" id="99655940"/>
<dbReference type="RefSeq" id="WP_021595875.1">
    <property type="nucleotide sequence ID" value="NZ_CP083237.1"/>
</dbReference>
<dbReference type="PANTHER" id="PTHR48228:SF5">
    <property type="entry name" value="ALPHA-METHYLACYL-COA RACEMASE"/>
    <property type="match status" value="1"/>
</dbReference>
<dbReference type="Gene3D" id="3.30.1540.10">
    <property type="entry name" value="formyl-coa transferase, domain 3"/>
    <property type="match status" value="1"/>
</dbReference>
<name>A0A1I4W146_9ACTN</name>
<dbReference type="InterPro" id="IPR044855">
    <property type="entry name" value="CoA-Trfase_III_dom3_sf"/>
</dbReference>
<dbReference type="OrthoDB" id="4251672at2"/>
<protein>
    <submittedName>
        <fullName evidence="1">Alpha-methylacyl-CoA racemase</fullName>
    </submittedName>
</protein>
<gene>
    <name evidence="1" type="ORF">SAMN04489713_101121</name>
</gene>
<dbReference type="eggNOG" id="COG1804">
    <property type="taxonomic scope" value="Bacteria"/>
</dbReference>
<proteinExistence type="predicted"/>
<dbReference type="InterPro" id="IPR050509">
    <property type="entry name" value="CoA-transferase_III"/>
</dbReference>
<dbReference type="SUPFAM" id="SSF89796">
    <property type="entry name" value="CoA-transferase family III (CaiB/BaiF)"/>
    <property type="match status" value="1"/>
</dbReference>
<dbReference type="GO" id="GO:0003824">
    <property type="term" value="F:catalytic activity"/>
    <property type="evidence" value="ECO:0007669"/>
    <property type="project" value="InterPro"/>
</dbReference>
<dbReference type="Proteomes" id="UP000183413">
    <property type="component" value="Unassembled WGS sequence"/>
</dbReference>
<sequence length="380" mass="39379">MRGDGPRGPLAGIRVVELAGIGPCPFAGMILAEMGADVIRVDRPARGVLDAAEPAADLPGRGKRSIVLDLKRPEAVAALLDLCDTADVLLEGFRPGVAERLGLGPDRLRARNARLVYGRMTGWGQDGPDAATAGHDIAYIAPTGALHAIGAAGGAPAIPLNLVGDLGGGAAYLVMGVLAAVLEARSTGRGQVVDAAIVDGTVHLLGIVHGLLADGRWSDERGTNLLDGGAPFYAVYRTLDGEHMAVGALEPQFFAAFVHLLGVDVDPADQADRGRWGDMRAAFAAAFATRTRREWTEVFAGSDACVAPVLSLREAAGHPHLAERRCLVEVDGVLQSMPAPRFSRHPRTAPAPAPAVGQHTAEVIPADAAHQIGTGLSPRG</sequence>
<keyword evidence="2" id="KW-1185">Reference proteome</keyword>
<dbReference type="AlphaFoldDB" id="A0A1I4W146"/>
<evidence type="ECO:0000313" key="1">
    <source>
        <dbReference type="EMBL" id="SFN07221.1"/>
    </source>
</evidence>
<dbReference type="InParanoid" id="A0A1I4W146"/>